<dbReference type="Pfam" id="PF08240">
    <property type="entry name" value="ADH_N"/>
    <property type="match status" value="1"/>
</dbReference>
<keyword evidence="1 4" id="KW-0479">Metal-binding</keyword>
<protein>
    <submittedName>
        <fullName evidence="7">Alcohol dehydrogenase catalytic domain-containing protein</fullName>
    </submittedName>
</protein>
<evidence type="ECO:0000256" key="4">
    <source>
        <dbReference type="RuleBase" id="RU361277"/>
    </source>
</evidence>
<dbReference type="InterPro" id="IPR002328">
    <property type="entry name" value="ADH_Zn_CS"/>
</dbReference>
<comment type="caution">
    <text evidence="7">The sequence shown here is derived from an EMBL/GenBank/DDBJ whole genome shotgun (WGS) entry which is preliminary data.</text>
</comment>
<evidence type="ECO:0000259" key="5">
    <source>
        <dbReference type="Pfam" id="PF00107"/>
    </source>
</evidence>
<dbReference type="PANTHER" id="PTHR43401:SF2">
    <property type="entry name" value="L-THREONINE 3-DEHYDROGENASE"/>
    <property type="match status" value="1"/>
</dbReference>
<keyword evidence="3" id="KW-0560">Oxidoreductase</keyword>
<dbReference type="SUPFAM" id="SSF51735">
    <property type="entry name" value="NAD(P)-binding Rossmann-fold domains"/>
    <property type="match status" value="1"/>
</dbReference>
<feature type="domain" description="Alcohol dehydrogenase-like C-terminal" evidence="5">
    <location>
        <begin position="170"/>
        <end position="291"/>
    </location>
</feature>
<keyword evidence="2 4" id="KW-0862">Zinc</keyword>
<organism evidence="7 8">
    <name type="scientific">Sedimentimonas flavescens</name>
    <dbReference type="NCBI Taxonomy" id="2851012"/>
    <lineage>
        <taxon>Bacteria</taxon>
        <taxon>Pseudomonadati</taxon>
        <taxon>Pseudomonadota</taxon>
        <taxon>Alphaproteobacteria</taxon>
        <taxon>Rhodobacterales</taxon>
        <taxon>Rhodobacter group</taxon>
        <taxon>Sedimentimonas</taxon>
    </lineage>
</organism>
<evidence type="ECO:0000256" key="3">
    <source>
        <dbReference type="ARBA" id="ARBA00023002"/>
    </source>
</evidence>
<proteinExistence type="inferred from homology"/>
<gene>
    <name evidence="7" type="ORF">OE699_15075</name>
</gene>
<dbReference type="Gene3D" id="3.90.180.10">
    <property type="entry name" value="Medium-chain alcohol dehydrogenases, catalytic domain"/>
    <property type="match status" value="1"/>
</dbReference>
<dbReference type="PANTHER" id="PTHR43401">
    <property type="entry name" value="L-THREONINE 3-DEHYDROGENASE"/>
    <property type="match status" value="1"/>
</dbReference>
<reference evidence="7 8" key="1">
    <citation type="submission" date="2022-10" db="EMBL/GenBank/DDBJ databases">
        <title>Sinirhodobacter sp. nov., isolated from ocean surface sediments.</title>
        <authorList>
            <person name="He W."/>
            <person name="Wang L."/>
            <person name="Zhang D.-F."/>
        </authorList>
    </citation>
    <scope>NUCLEOTIDE SEQUENCE [LARGE SCALE GENOMIC DNA]</scope>
    <source>
        <strain evidence="7 8">WL0115</strain>
    </source>
</reference>
<dbReference type="Proteomes" id="UP001526166">
    <property type="component" value="Unassembled WGS sequence"/>
</dbReference>
<evidence type="ECO:0000259" key="6">
    <source>
        <dbReference type="Pfam" id="PF08240"/>
    </source>
</evidence>
<dbReference type="InterPro" id="IPR013154">
    <property type="entry name" value="ADH-like_N"/>
</dbReference>
<dbReference type="PROSITE" id="PS00059">
    <property type="entry name" value="ADH_ZINC"/>
    <property type="match status" value="1"/>
</dbReference>
<dbReference type="InterPro" id="IPR050129">
    <property type="entry name" value="Zn_alcohol_dh"/>
</dbReference>
<dbReference type="Pfam" id="PF00107">
    <property type="entry name" value="ADH_zinc_N"/>
    <property type="match status" value="1"/>
</dbReference>
<keyword evidence="8" id="KW-1185">Reference proteome</keyword>
<evidence type="ECO:0000256" key="2">
    <source>
        <dbReference type="ARBA" id="ARBA00022833"/>
    </source>
</evidence>
<dbReference type="RefSeq" id="WP_263848529.1">
    <property type="nucleotide sequence ID" value="NZ_JAOWKW010000014.1"/>
</dbReference>
<evidence type="ECO:0000313" key="7">
    <source>
        <dbReference type="EMBL" id="MCV2880167.1"/>
    </source>
</evidence>
<dbReference type="EMBL" id="JAOWKW010000014">
    <property type="protein sequence ID" value="MCV2880167.1"/>
    <property type="molecule type" value="Genomic_DNA"/>
</dbReference>
<sequence length="330" mass="34459">MKALYFPRKDEVVAGDLPDPVAGEGEVVIAVRASGICHTDIDVMRANYGPSAFPVVPGHEYAGEVIEVGPGVVGLSIGDRVVVDPNIECGTCRACKRGWAHLCEHLGAYGVTVNGGFSEKSVVRASAVHLIGEMSYAMAALAEPMGCALNGFSPVADRLIDRALVIGAGPMGLLLGLALKVRGVAEVIMCDTDSARLDFARSHGLEALLAGTKGMTELRHGCDFAADATGSAAVAATLVDCVASGGAALFFGVCQQSARIEISPFDIFRRQLTLLGTHSLNHNIPTALETLRAIGPRVEGLITHRLPLEEVAATMAGHKPAGSLKIQWEA</sequence>
<dbReference type="InterPro" id="IPR011032">
    <property type="entry name" value="GroES-like_sf"/>
</dbReference>
<dbReference type="SUPFAM" id="SSF50129">
    <property type="entry name" value="GroES-like"/>
    <property type="match status" value="1"/>
</dbReference>
<dbReference type="InterPro" id="IPR036291">
    <property type="entry name" value="NAD(P)-bd_dom_sf"/>
</dbReference>
<evidence type="ECO:0000313" key="8">
    <source>
        <dbReference type="Proteomes" id="UP001526166"/>
    </source>
</evidence>
<comment type="cofactor">
    <cofactor evidence="4">
        <name>Zn(2+)</name>
        <dbReference type="ChEBI" id="CHEBI:29105"/>
    </cofactor>
</comment>
<feature type="domain" description="Alcohol dehydrogenase-like N-terminal" evidence="6">
    <location>
        <begin position="23"/>
        <end position="131"/>
    </location>
</feature>
<name>A0ABT3A2I2_9RHOB</name>
<dbReference type="Gene3D" id="3.40.50.720">
    <property type="entry name" value="NAD(P)-binding Rossmann-like Domain"/>
    <property type="match status" value="1"/>
</dbReference>
<comment type="similarity">
    <text evidence="4">Belongs to the zinc-containing alcohol dehydrogenase family.</text>
</comment>
<accession>A0ABT3A2I2</accession>
<evidence type="ECO:0000256" key="1">
    <source>
        <dbReference type="ARBA" id="ARBA00022723"/>
    </source>
</evidence>
<dbReference type="InterPro" id="IPR013149">
    <property type="entry name" value="ADH-like_C"/>
</dbReference>